<feature type="compositionally biased region" description="Basic residues" evidence="1">
    <location>
        <begin position="1"/>
        <end position="12"/>
    </location>
</feature>
<name>F2UG33_SALR5</name>
<dbReference type="OrthoDB" id="10043580at2759"/>
<feature type="compositionally biased region" description="Basic residues" evidence="1">
    <location>
        <begin position="139"/>
        <end position="152"/>
    </location>
</feature>
<dbReference type="Proteomes" id="UP000007799">
    <property type="component" value="Unassembled WGS sequence"/>
</dbReference>
<dbReference type="RefSeq" id="XP_004991918.1">
    <property type="nucleotide sequence ID" value="XM_004991861.1"/>
</dbReference>
<reference evidence="3" key="1">
    <citation type="submission" date="2009-08" db="EMBL/GenBank/DDBJ databases">
        <title>Annotation of Salpingoeca rosetta.</title>
        <authorList>
            <consortium name="The Broad Institute Genome Sequencing Platform"/>
            <person name="Russ C."/>
            <person name="Cuomo C."/>
            <person name="Burger G."/>
            <person name="Gray M.W."/>
            <person name="Holland P.W.H."/>
            <person name="King N."/>
            <person name="Lang F.B.F."/>
            <person name="Roger A.J."/>
            <person name="Ruiz-Trillo I."/>
            <person name="Young S.K."/>
            <person name="Zeng Q."/>
            <person name="Gargeya S."/>
            <person name="Alvarado L."/>
            <person name="Berlin A."/>
            <person name="Chapman S.B."/>
            <person name="Chen Z."/>
            <person name="Freedman E."/>
            <person name="Gellesch M."/>
            <person name="Goldberg J."/>
            <person name="Griggs A."/>
            <person name="Gujja S."/>
            <person name="Heilman E."/>
            <person name="Heiman D."/>
            <person name="Howarth C."/>
            <person name="Mehta T."/>
            <person name="Neiman D."/>
            <person name="Pearson M."/>
            <person name="Roberts A."/>
            <person name="Saif S."/>
            <person name="Shea T."/>
            <person name="Shenoy N."/>
            <person name="Sisk P."/>
            <person name="Stolte C."/>
            <person name="Sykes S."/>
            <person name="White J."/>
            <person name="Yandava C."/>
            <person name="Haas B."/>
            <person name="Nusbaum C."/>
            <person name="Birren B."/>
        </authorList>
    </citation>
    <scope>NUCLEOTIDE SEQUENCE [LARGE SCALE GENOMIC DNA]</scope>
    <source>
        <strain evidence="3">ATCC 50818</strain>
    </source>
</reference>
<dbReference type="InParanoid" id="F2UG33"/>
<dbReference type="InterPro" id="IPR040219">
    <property type="entry name" value="KIAA1143-like"/>
</dbReference>
<feature type="compositionally biased region" description="Basic residues" evidence="1">
    <location>
        <begin position="171"/>
        <end position="183"/>
    </location>
</feature>
<dbReference type="PANTHER" id="PTHR31195">
    <property type="entry name" value="GEO02494P1"/>
    <property type="match status" value="1"/>
</dbReference>
<evidence type="ECO:0000313" key="3">
    <source>
        <dbReference type="EMBL" id="EGD75461.1"/>
    </source>
</evidence>
<proteinExistence type="predicted"/>
<feature type="region of interest" description="Disordered" evidence="1">
    <location>
        <begin position="1"/>
        <end position="97"/>
    </location>
</feature>
<dbReference type="PANTHER" id="PTHR31195:SF2">
    <property type="entry name" value="GEO02494P1"/>
    <property type="match status" value="1"/>
</dbReference>
<gene>
    <name evidence="3" type="ORF">PTSG_06534</name>
</gene>
<keyword evidence="4" id="KW-1185">Reference proteome</keyword>
<feature type="compositionally biased region" description="Basic and acidic residues" evidence="1">
    <location>
        <begin position="42"/>
        <end position="67"/>
    </location>
</feature>
<feature type="compositionally biased region" description="Acidic residues" evidence="1">
    <location>
        <begin position="68"/>
        <end position="78"/>
    </location>
</feature>
<feature type="region of interest" description="Disordered" evidence="1">
    <location>
        <begin position="115"/>
        <end position="201"/>
    </location>
</feature>
<accession>F2UG33</accession>
<protein>
    <recommendedName>
        <fullName evidence="2">DUF4604 domain-containing protein</fullName>
    </recommendedName>
</protein>
<dbReference type="KEGG" id="sre:PTSG_06534"/>
<feature type="domain" description="DUF4604" evidence="2">
    <location>
        <begin position="20"/>
        <end position="200"/>
    </location>
</feature>
<dbReference type="InterPro" id="IPR027911">
    <property type="entry name" value="DUF4604"/>
</dbReference>
<dbReference type="EMBL" id="GL832972">
    <property type="protein sequence ID" value="EGD75461.1"/>
    <property type="molecule type" value="Genomic_DNA"/>
</dbReference>
<dbReference type="OMA" id="IREPKFL"/>
<evidence type="ECO:0000259" key="2">
    <source>
        <dbReference type="Pfam" id="PF15377"/>
    </source>
</evidence>
<dbReference type="Pfam" id="PF15377">
    <property type="entry name" value="DUF4604"/>
    <property type="match status" value="1"/>
</dbReference>
<dbReference type="GeneID" id="16072478"/>
<evidence type="ECO:0000313" key="4">
    <source>
        <dbReference type="Proteomes" id="UP000007799"/>
    </source>
</evidence>
<sequence>MMSGRKGGKKGKGGGGRKVNVMHTGIAEAPFIQQLRAKHGLKSREEQRNNDLNAKFDKKRRDAPRFSDDDDDDDDDPNLLDVRDEEQPTVVVLNKGDLTQSEAEQAILAGAEGAQGVLSAANATTVKQRLQKDRENMKRTLHATTKKTKHKDRAGDGDGDGDGDGGAKGGKQQKKKKAKKGKLAKSLSKKNTGLLSFGDDM</sequence>
<dbReference type="AlphaFoldDB" id="F2UG33"/>
<evidence type="ECO:0000256" key="1">
    <source>
        <dbReference type="SAM" id="MobiDB-lite"/>
    </source>
</evidence>
<organism evidence="4">
    <name type="scientific">Salpingoeca rosetta (strain ATCC 50818 / BSB-021)</name>
    <dbReference type="NCBI Taxonomy" id="946362"/>
    <lineage>
        <taxon>Eukaryota</taxon>
        <taxon>Choanoflagellata</taxon>
        <taxon>Craspedida</taxon>
        <taxon>Salpingoecidae</taxon>
        <taxon>Salpingoeca</taxon>
    </lineage>
</organism>